<dbReference type="NCBIfam" id="TIGR01451">
    <property type="entry name" value="B_ant_repeat"/>
    <property type="match status" value="1"/>
</dbReference>
<dbReference type="InterPro" id="IPR047589">
    <property type="entry name" value="DUF11_rpt"/>
</dbReference>
<protein>
    <recommendedName>
        <fullName evidence="1">DUF11 domain-containing protein</fullName>
    </recommendedName>
</protein>
<reference evidence="2" key="1">
    <citation type="submission" date="2020-02" db="EMBL/GenBank/DDBJ databases">
        <authorList>
            <person name="Meier V. D."/>
        </authorList>
    </citation>
    <scope>NUCLEOTIDE SEQUENCE</scope>
    <source>
        <strain evidence="2">AVDCRST_MAG03</strain>
    </source>
</reference>
<dbReference type="InterPro" id="IPR013783">
    <property type="entry name" value="Ig-like_fold"/>
</dbReference>
<dbReference type="Pfam" id="PF01345">
    <property type="entry name" value="DUF11"/>
    <property type="match status" value="1"/>
</dbReference>
<gene>
    <name evidence="2" type="ORF">AVDCRST_MAG03-3840</name>
</gene>
<dbReference type="AlphaFoldDB" id="A0A6J4QJC8"/>
<dbReference type="GO" id="GO:0005975">
    <property type="term" value="P:carbohydrate metabolic process"/>
    <property type="evidence" value="ECO:0007669"/>
    <property type="project" value="UniProtKB-ARBA"/>
</dbReference>
<evidence type="ECO:0000313" key="2">
    <source>
        <dbReference type="EMBL" id="CAA9439112.1"/>
    </source>
</evidence>
<accession>A0A6J4QJC8</accession>
<dbReference type="EMBL" id="CADCUT010000225">
    <property type="protein sequence ID" value="CAA9439112.1"/>
    <property type="molecule type" value="Genomic_DNA"/>
</dbReference>
<sequence>MTTGDATRRTVGVWAGVLLVAVLAAALLALGGGAAGAQEARSVDLAVNKTVSPRSVQVGERQVFTVRTTNEGSTRAEGVRMRDPLPREVRFVRAETSREVPGSCAVEDRVVECRLGTLRADRTVTVKIHVRPLVADSYVNRAYASFRNTNGLLVEEATDAARAEATE</sequence>
<name>A0A6J4QJC8_9ACTN</name>
<proteinExistence type="predicted"/>
<feature type="domain" description="DUF11" evidence="1">
    <location>
        <begin position="44"/>
        <end position="145"/>
    </location>
</feature>
<dbReference type="Gene3D" id="2.60.40.10">
    <property type="entry name" value="Immunoglobulins"/>
    <property type="match status" value="1"/>
</dbReference>
<evidence type="ECO:0000259" key="1">
    <source>
        <dbReference type="Pfam" id="PF01345"/>
    </source>
</evidence>
<dbReference type="InterPro" id="IPR001434">
    <property type="entry name" value="OmcB-like_DUF11"/>
</dbReference>
<organism evidence="2">
    <name type="scientific">uncultured Rubrobacteraceae bacterium</name>
    <dbReference type="NCBI Taxonomy" id="349277"/>
    <lineage>
        <taxon>Bacteria</taxon>
        <taxon>Bacillati</taxon>
        <taxon>Actinomycetota</taxon>
        <taxon>Rubrobacteria</taxon>
        <taxon>Rubrobacterales</taxon>
        <taxon>Rubrobacteraceae</taxon>
        <taxon>environmental samples</taxon>
    </lineage>
</organism>